<keyword evidence="1" id="KW-0732">Signal</keyword>
<evidence type="ECO:0000313" key="2">
    <source>
        <dbReference type="EMBL" id="TFL01260.1"/>
    </source>
</evidence>
<reference evidence="2 3" key="1">
    <citation type="journal article" date="2019" name="Nat. Ecol. Evol.">
        <title>Megaphylogeny resolves global patterns of mushroom evolution.</title>
        <authorList>
            <person name="Varga T."/>
            <person name="Krizsan K."/>
            <person name="Foldi C."/>
            <person name="Dima B."/>
            <person name="Sanchez-Garcia M."/>
            <person name="Sanchez-Ramirez S."/>
            <person name="Szollosi G.J."/>
            <person name="Szarkandi J.G."/>
            <person name="Papp V."/>
            <person name="Albert L."/>
            <person name="Andreopoulos W."/>
            <person name="Angelini C."/>
            <person name="Antonin V."/>
            <person name="Barry K.W."/>
            <person name="Bougher N.L."/>
            <person name="Buchanan P."/>
            <person name="Buyck B."/>
            <person name="Bense V."/>
            <person name="Catcheside P."/>
            <person name="Chovatia M."/>
            <person name="Cooper J."/>
            <person name="Damon W."/>
            <person name="Desjardin D."/>
            <person name="Finy P."/>
            <person name="Geml J."/>
            <person name="Haridas S."/>
            <person name="Hughes K."/>
            <person name="Justo A."/>
            <person name="Karasinski D."/>
            <person name="Kautmanova I."/>
            <person name="Kiss B."/>
            <person name="Kocsube S."/>
            <person name="Kotiranta H."/>
            <person name="LaButti K.M."/>
            <person name="Lechner B.E."/>
            <person name="Liimatainen K."/>
            <person name="Lipzen A."/>
            <person name="Lukacs Z."/>
            <person name="Mihaltcheva S."/>
            <person name="Morgado L.N."/>
            <person name="Niskanen T."/>
            <person name="Noordeloos M.E."/>
            <person name="Ohm R.A."/>
            <person name="Ortiz-Santana B."/>
            <person name="Ovrebo C."/>
            <person name="Racz N."/>
            <person name="Riley R."/>
            <person name="Savchenko A."/>
            <person name="Shiryaev A."/>
            <person name="Soop K."/>
            <person name="Spirin V."/>
            <person name="Szebenyi C."/>
            <person name="Tomsovsky M."/>
            <person name="Tulloss R.E."/>
            <person name="Uehling J."/>
            <person name="Grigoriev I.V."/>
            <person name="Vagvolgyi C."/>
            <person name="Papp T."/>
            <person name="Martin F.M."/>
            <person name="Miettinen O."/>
            <person name="Hibbett D.S."/>
            <person name="Nagy L.G."/>
        </authorList>
    </citation>
    <scope>NUCLEOTIDE SEQUENCE [LARGE SCALE GENOMIC DNA]</scope>
    <source>
        <strain evidence="2 3">CBS 309.79</strain>
    </source>
</reference>
<dbReference type="AlphaFoldDB" id="A0A5C3QJD2"/>
<feature type="signal peptide" evidence="1">
    <location>
        <begin position="1"/>
        <end position="18"/>
    </location>
</feature>
<gene>
    <name evidence="2" type="ORF">BDV98DRAFT_75297</name>
</gene>
<proteinExistence type="predicted"/>
<protein>
    <submittedName>
        <fullName evidence="2">Uncharacterized protein</fullName>
    </submittedName>
</protein>
<dbReference type="Proteomes" id="UP000305067">
    <property type="component" value="Unassembled WGS sequence"/>
</dbReference>
<sequence length="169" mass="18155">MKLTSIAYSLLPVALASATTMVDLSSRGDQVFFRGNITAPRVDLLLPPRRTFDFTYRPSNWCGNAYSGVSAWITRTSVVSVNSTGGIDTGGDSFGVLWKYGDWLQPYNPVLNPPTAGAPPATLSMPDFTSLGIVPGTVYFHVVETAENCVNPWGGSTQYGLASVRLINT</sequence>
<dbReference type="EMBL" id="ML178825">
    <property type="protein sequence ID" value="TFL01260.1"/>
    <property type="molecule type" value="Genomic_DNA"/>
</dbReference>
<organism evidence="2 3">
    <name type="scientific">Pterulicium gracile</name>
    <dbReference type="NCBI Taxonomy" id="1884261"/>
    <lineage>
        <taxon>Eukaryota</taxon>
        <taxon>Fungi</taxon>
        <taxon>Dikarya</taxon>
        <taxon>Basidiomycota</taxon>
        <taxon>Agaricomycotina</taxon>
        <taxon>Agaricomycetes</taxon>
        <taxon>Agaricomycetidae</taxon>
        <taxon>Agaricales</taxon>
        <taxon>Pleurotineae</taxon>
        <taxon>Pterulaceae</taxon>
        <taxon>Pterulicium</taxon>
    </lineage>
</organism>
<evidence type="ECO:0000256" key="1">
    <source>
        <dbReference type="SAM" id="SignalP"/>
    </source>
</evidence>
<name>A0A5C3QJD2_9AGAR</name>
<evidence type="ECO:0000313" key="3">
    <source>
        <dbReference type="Proteomes" id="UP000305067"/>
    </source>
</evidence>
<keyword evidence="3" id="KW-1185">Reference proteome</keyword>
<accession>A0A5C3QJD2</accession>
<feature type="chain" id="PRO_5022665737" evidence="1">
    <location>
        <begin position="19"/>
        <end position="169"/>
    </location>
</feature>